<sequence length="237" mass="25077">MSALQDAHRRNQESAGGRLQERPDWSLSLAAWAGIIGPVLFTATFLAQEAFRRSEYSPLAEPVSALEAGPNGWIQQVNFVVFGLLTIACAVGLHRGLQPTRAGIAGPALLFLSGIGCLLAATFPLRQDAAGVTYDPGGHIVAGFLFFMTSAVGLIVVSRRLAHDPRWRSLATYSLVTGIVALVGFLAGGGLVMPDGAPLHDWAGLYQRVLVVAVVFPCRILLSIRLLATATPASHPS</sequence>
<keyword evidence="1" id="KW-0472">Membrane</keyword>
<dbReference type="RefSeq" id="WP_132208301.1">
    <property type="nucleotide sequence ID" value="NZ_SLWN01000002.1"/>
</dbReference>
<reference evidence="2 3" key="1">
    <citation type="journal article" date="2015" name="Stand. Genomic Sci.">
        <title>Genomic Encyclopedia of Bacterial and Archaeal Type Strains, Phase III: the genomes of soil and plant-associated and newly described type strains.</title>
        <authorList>
            <person name="Whitman W.B."/>
            <person name="Woyke T."/>
            <person name="Klenk H.P."/>
            <person name="Zhou Y."/>
            <person name="Lilburn T.G."/>
            <person name="Beck B.J."/>
            <person name="De Vos P."/>
            <person name="Vandamme P."/>
            <person name="Eisen J.A."/>
            <person name="Garrity G."/>
            <person name="Hugenholtz P."/>
            <person name="Kyrpides N.C."/>
        </authorList>
    </citation>
    <scope>NUCLEOTIDE SEQUENCE [LARGE SCALE GENOMIC DNA]</scope>
    <source>
        <strain evidence="2 3">VKM Ac-2572</strain>
    </source>
</reference>
<proteinExistence type="predicted"/>
<keyword evidence="1" id="KW-1133">Transmembrane helix</keyword>
<feature type="transmembrane region" description="Helical" evidence="1">
    <location>
        <begin position="27"/>
        <end position="47"/>
    </location>
</feature>
<dbReference type="AlphaFoldDB" id="A0A4R2HTA3"/>
<accession>A0A4R2HTA3</accession>
<feature type="transmembrane region" description="Helical" evidence="1">
    <location>
        <begin position="205"/>
        <end position="228"/>
    </location>
</feature>
<dbReference type="OrthoDB" id="8159487at2"/>
<feature type="transmembrane region" description="Helical" evidence="1">
    <location>
        <begin position="105"/>
        <end position="125"/>
    </location>
</feature>
<keyword evidence="1" id="KW-0812">Transmembrane</keyword>
<evidence type="ECO:0000313" key="3">
    <source>
        <dbReference type="Proteomes" id="UP000294508"/>
    </source>
</evidence>
<feature type="transmembrane region" description="Helical" evidence="1">
    <location>
        <begin position="137"/>
        <end position="158"/>
    </location>
</feature>
<organism evidence="2 3">
    <name type="scientific">Kribbella steppae</name>
    <dbReference type="NCBI Taxonomy" id="2512223"/>
    <lineage>
        <taxon>Bacteria</taxon>
        <taxon>Bacillati</taxon>
        <taxon>Actinomycetota</taxon>
        <taxon>Actinomycetes</taxon>
        <taxon>Propionibacteriales</taxon>
        <taxon>Kribbellaceae</taxon>
        <taxon>Kribbella</taxon>
    </lineage>
</organism>
<dbReference type="Proteomes" id="UP000294508">
    <property type="component" value="Unassembled WGS sequence"/>
</dbReference>
<gene>
    <name evidence="2" type="ORF">EV652_102610</name>
</gene>
<feature type="transmembrane region" description="Helical" evidence="1">
    <location>
        <begin position="73"/>
        <end position="93"/>
    </location>
</feature>
<protein>
    <submittedName>
        <fullName evidence="2">Putative membrane protein</fullName>
    </submittedName>
</protein>
<name>A0A4R2HTA3_9ACTN</name>
<dbReference type="InterPro" id="IPR009339">
    <property type="entry name" value="DUF998"/>
</dbReference>
<keyword evidence="3" id="KW-1185">Reference proteome</keyword>
<dbReference type="EMBL" id="SLWN01000002">
    <property type="protein sequence ID" value="TCO34544.1"/>
    <property type="molecule type" value="Genomic_DNA"/>
</dbReference>
<evidence type="ECO:0000313" key="2">
    <source>
        <dbReference type="EMBL" id="TCO34544.1"/>
    </source>
</evidence>
<feature type="transmembrane region" description="Helical" evidence="1">
    <location>
        <begin position="170"/>
        <end position="193"/>
    </location>
</feature>
<comment type="caution">
    <text evidence="2">The sequence shown here is derived from an EMBL/GenBank/DDBJ whole genome shotgun (WGS) entry which is preliminary data.</text>
</comment>
<evidence type="ECO:0000256" key="1">
    <source>
        <dbReference type="SAM" id="Phobius"/>
    </source>
</evidence>
<dbReference type="Pfam" id="PF06197">
    <property type="entry name" value="DUF998"/>
    <property type="match status" value="1"/>
</dbReference>